<evidence type="ECO:0000313" key="1">
    <source>
        <dbReference type="EMBL" id="KYQ91137.1"/>
    </source>
</evidence>
<evidence type="ECO:0000313" key="2">
    <source>
        <dbReference type="Proteomes" id="UP000076078"/>
    </source>
</evidence>
<reference evidence="1 2" key="1">
    <citation type="submission" date="2015-12" db="EMBL/GenBank/DDBJ databases">
        <title>Dictyostelia acquired genes for synthesis and detection of signals that induce cell-type specialization by lateral gene transfer from prokaryotes.</title>
        <authorList>
            <person name="Gloeckner G."/>
            <person name="Schaap P."/>
        </authorList>
    </citation>
    <scope>NUCLEOTIDE SEQUENCE [LARGE SCALE GENOMIC DNA]</scope>
    <source>
        <strain evidence="1 2">TK</strain>
    </source>
</reference>
<dbReference type="InParanoid" id="A0A151ZB13"/>
<dbReference type="AlphaFoldDB" id="A0A151ZB13"/>
<comment type="caution">
    <text evidence="1">The sequence shown here is derived from an EMBL/GenBank/DDBJ whole genome shotgun (WGS) entry which is preliminary data.</text>
</comment>
<dbReference type="EMBL" id="LODT01000035">
    <property type="protein sequence ID" value="KYQ91137.1"/>
    <property type="molecule type" value="Genomic_DNA"/>
</dbReference>
<keyword evidence="2" id="KW-1185">Reference proteome</keyword>
<gene>
    <name evidence="1" type="ORF">DLAC_08045</name>
</gene>
<dbReference type="Proteomes" id="UP000076078">
    <property type="component" value="Unassembled WGS sequence"/>
</dbReference>
<accession>A0A151ZB13</accession>
<proteinExistence type="predicted"/>
<dbReference type="Gene3D" id="3.80.10.10">
    <property type="entry name" value="Ribonuclease Inhibitor"/>
    <property type="match status" value="1"/>
</dbReference>
<dbReference type="SUPFAM" id="SSF52047">
    <property type="entry name" value="RNI-like"/>
    <property type="match status" value="1"/>
</dbReference>
<name>A0A151ZB13_TIELA</name>
<protein>
    <submittedName>
        <fullName evidence="1">Uncharacterized protein</fullName>
    </submittedName>
</protein>
<dbReference type="InterPro" id="IPR032675">
    <property type="entry name" value="LRR_dom_sf"/>
</dbReference>
<organism evidence="1 2">
    <name type="scientific">Tieghemostelium lacteum</name>
    <name type="common">Slime mold</name>
    <name type="synonym">Dictyostelium lacteum</name>
    <dbReference type="NCBI Taxonomy" id="361077"/>
    <lineage>
        <taxon>Eukaryota</taxon>
        <taxon>Amoebozoa</taxon>
        <taxon>Evosea</taxon>
        <taxon>Eumycetozoa</taxon>
        <taxon>Dictyostelia</taxon>
        <taxon>Dictyosteliales</taxon>
        <taxon>Raperosteliaceae</taxon>
        <taxon>Tieghemostelium</taxon>
    </lineage>
</organism>
<sequence>MGSHYSKKKAINDSNLEDQNVQFINHNQVHLSNYLLRFILSYIGDIKLSLVSKYWFCFIIPYSLRILQVSSNTLMLFISNYQCHLKLLYKNYLEKTNQDTIKSNNFDSKYFLQPSFSVKQIKLQNSPKNNLKLDLNQFNHINTQECSYCIFPQLESIGLRGQPNKQLLEFFNSYLTPFQTSLQIQSIKITEYQVKNFIPEQVEDFIRKLTTLRCYTVRGMSLIHYQIPFPEQSPIESICMQVSSKFLQHFTYNSSITRLMIRIESNQFAKVMHLDQIGVNLTHLTLNYMLLKEDEHYLQEAFQFFTNLKRLKLYQNFQEVEVEQMTRLIGYIQTIKTLKTLSFRSIRISANTIPSALKSNGNSLVCQLKKLTLLNISQHSDVLRYLCFNQNTIESLSICLFECHDITFFIQKSTSLQSLTLCGPLSQDYGEYMELIDAIQDSKSLKTLKTNLTFLQDVKWNSKIYLKYIKPSLFKIY</sequence>